<evidence type="ECO:0000256" key="1">
    <source>
        <dbReference type="SAM" id="MobiDB-lite"/>
    </source>
</evidence>
<reference evidence="2 3" key="1">
    <citation type="submission" date="2018-02" db="EMBL/GenBank/DDBJ databases">
        <title>Draft genome sequences of Elsinoe sp., causing black scab on jojoba.</title>
        <authorList>
            <person name="Stodart B."/>
            <person name="Jeffress S."/>
            <person name="Ash G."/>
            <person name="Arun Chinnappa K."/>
        </authorList>
    </citation>
    <scope>NUCLEOTIDE SEQUENCE [LARGE SCALE GENOMIC DNA]</scope>
    <source>
        <strain evidence="2 3">Hillstone_2</strain>
    </source>
</reference>
<dbReference type="AlphaFoldDB" id="A0A4U7ASE2"/>
<proteinExistence type="predicted"/>
<evidence type="ECO:0000313" key="3">
    <source>
        <dbReference type="Proteomes" id="UP000308133"/>
    </source>
</evidence>
<evidence type="ECO:0000313" key="2">
    <source>
        <dbReference type="EMBL" id="TKX20929.1"/>
    </source>
</evidence>
<comment type="caution">
    <text evidence="2">The sequence shown here is derived from an EMBL/GenBank/DDBJ whole genome shotgun (WGS) entry which is preliminary data.</text>
</comment>
<accession>A0A4U7ASE2</accession>
<protein>
    <submittedName>
        <fullName evidence="2">Uncharacterized protein</fullName>
    </submittedName>
</protein>
<feature type="region of interest" description="Disordered" evidence="1">
    <location>
        <begin position="68"/>
        <end position="103"/>
    </location>
</feature>
<name>A0A4U7ASE2_9PEZI</name>
<gene>
    <name evidence="2" type="ORF">C1H76_6966</name>
</gene>
<sequence length="103" mass="11603">MNNDFQHFKKLDSAAAVRNDLQHFERLDVSSPASAQGAIGSDYHSSRAWSVIGTVRYRSLWQLKRIGKKPMVNPARPPPDPKSTPTGGWSPGEHRDLMWFSAR</sequence>
<organism evidence="2 3">
    <name type="scientific">Elsinoe australis</name>
    <dbReference type="NCBI Taxonomy" id="40998"/>
    <lineage>
        <taxon>Eukaryota</taxon>
        <taxon>Fungi</taxon>
        <taxon>Dikarya</taxon>
        <taxon>Ascomycota</taxon>
        <taxon>Pezizomycotina</taxon>
        <taxon>Dothideomycetes</taxon>
        <taxon>Dothideomycetidae</taxon>
        <taxon>Myriangiales</taxon>
        <taxon>Elsinoaceae</taxon>
        <taxon>Elsinoe</taxon>
    </lineage>
</organism>
<dbReference type="EMBL" id="PTQR01000084">
    <property type="protein sequence ID" value="TKX20929.1"/>
    <property type="molecule type" value="Genomic_DNA"/>
</dbReference>
<dbReference type="Proteomes" id="UP000308133">
    <property type="component" value="Unassembled WGS sequence"/>
</dbReference>